<dbReference type="AlphaFoldDB" id="A0A0F5N1K7"/>
<dbReference type="EMBL" id="MVHH01000006">
    <property type="protein sequence ID" value="ORA00304.1"/>
    <property type="molecule type" value="Genomic_DNA"/>
</dbReference>
<name>A0A0F5N1K7_9MYCO</name>
<dbReference type="GO" id="GO:0016787">
    <property type="term" value="F:hydrolase activity"/>
    <property type="evidence" value="ECO:0007669"/>
    <property type="project" value="UniProtKB-KW"/>
</dbReference>
<evidence type="ECO:0000313" key="5">
    <source>
        <dbReference type="Proteomes" id="UP000192327"/>
    </source>
</evidence>
<dbReference type="InterPro" id="IPR052907">
    <property type="entry name" value="Beta-lactamase/esterase"/>
</dbReference>
<dbReference type="Proteomes" id="UP000034416">
    <property type="component" value="Unassembled WGS sequence"/>
</dbReference>
<accession>A0A0F5N1K7</accession>
<comment type="caution">
    <text evidence="2">The sequence shown here is derived from an EMBL/GenBank/DDBJ whole genome shotgun (WGS) entry which is preliminary data.</text>
</comment>
<reference evidence="3 5" key="3">
    <citation type="submission" date="2016-12" db="EMBL/GenBank/DDBJ databases">
        <title>The new phylogeny of genus Mycobacterium.</title>
        <authorList>
            <person name="Tortoli E."/>
            <person name="Trovato A."/>
            <person name="Cirillo D.M."/>
        </authorList>
    </citation>
    <scope>NUCLEOTIDE SEQUENCE [LARGE SCALE GENOMIC DNA]</scope>
    <source>
        <strain evidence="3 5">DSM 44942</strain>
    </source>
</reference>
<dbReference type="SUPFAM" id="SSF56601">
    <property type="entry name" value="beta-lactamase/transpeptidase-like"/>
    <property type="match status" value="1"/>
</dbReference>
<dbReference type="RefSeq" id="WP_046188199.1">
    <property type="nucleotide sequence ID" value="NZ_JACKUJ010000043.1"/>
</dbReference>
<sequence length="410" mass="43624">MVLKLRVPQDMVGGDVDEGYGKVADAFRANFASGQEVGAALAVYREGVKVVDLWGGYRDGLVRAPWTQDTMVNVFSSTKGVAALAVALAVSRGLFSYDDTVATHWPEFAQAGKGDVTVRQLLGHQAGLSSLKPAPTLADVANPDRLAPLLAAAKPLWTPGTRHGYHAVTLGWYESELIRRTDPAGRTLGRFFADEIAAPLGLDLHIGLPKSVSRDQVALLHQWKRAEALLHLTVMPPALVAASFNPFGLLSRAGSLPSDISPWDGDYNRDDVRAVEIPSANGIGSARAIARLYGAAATAHPLLPLSPEVRRELAAMPAAPARGERDKVLGVELVFSLGLSKPAFGSAFGSSNNAYGTPGFGGSFGFADPDTGVGYSYVMNRLGFHLHSDPRELALRQALFRDVLGVRPQA</sequence>
<dbReference type="Proteomes" id="UP000192327">
    <property type="component" value="Unassembled WGS sequence"/>
</dbReference>
<gene>
    <name evidence="3" type="ORF">BST15_04975</name>
    <name evidence="2" type="ORF">WR43_03560</name>
</gene>
<proteinExistence type="predicted"/>
<keyword evidence="5" id="KW-1185">Reference proteome</keyword>
<dbReference type="Pfam" id="PF00144">
    <property type="entry name" value="Beta-lactamase"/>
    <property type="match status" value="1"/>
</dbReference>
<dbReference type="InterPro" id="IPR001466">
    <property type="entry name" value="Beta-lactam-related"/>
</dbReference>
<evidence type="ECO:0000259" key="1">
    <source>
        <dbReference type="Pfam" id="PF00144"/>
    </source>
</evidence>
<dbReference type="PANTHER" id="PTHR43319">
    <property type="entry name" value="BETA-LACTAMASE-RELATED"/>
    <property type="match status" value="1"/>
</dbReference>
<dbReference type="InterPro" id="IPR012338">
    <property type="entry name" value="Beta-lactam/transpept-like"/>
</dbReference>
<dbReference type="PANTHER" id="PTHR43319:SF3">
    <property type="entry name" value="BETA-LACTAMASE-RELATED DOMAIN-CONTAINING PROTEIN"/>
    <property type="match status" value="1"/>
</dbReference>
<dbReference type="PATRIC" id="fig|342002.3.peg.1385"/>
<keyword evidence="3" id="KW-0378">Hydrolase</keyword>
<organism evidence="2 4">
    <name type="scientific">Mycolicibacter arupensis</name>
    <dbReference type="NCBI Taxonomy" id="342002"/>
    <lineage>
        <taxon>Bacteria</taxon>
        <taxon>Bacillati</taxon>
        <taxon>Actinomycetota</taxon>
        <taxon>Actinomycetes</taxon>
        <taxon>Mycobacteriales</taxon>
        <taxon>Mycobacteriaceae</taxon>
        <taxon>Mycolicibacter</taxon>
    </lineage>
</organism>
<feature type="domain" description="Beta-lactamase-related" evidence="1">
    <location>
        <begin position="25"/>
        <end position="389"/>
    </location>
</feature>
<dbReference type="OrthoDB" id="9809635at2"/>
<evidence type="ECO:0000313" key="3">
    <source>
        <dbReference type="EMBL" id="ORA00304.1"/>
    </source>
</evidence>
<protein>
    <submittedName>
        <fullName evidence="2">Beta-lactamase</fullName>
    </submittedName>
    <submittedName>
        <fullName evidence="3">EstA family serine hydrolase</fullName>
    </submittedName>
</protein>
<reference evidence="2" key="2">
    <citation type="submission" date="2015-04" db="EMBL/GenBank/DDBJ databases">
        <title>Genome sequence of Mycobacterium arupense strain GUC1.</title>
        <authorList>
            <person name="Greninger A.L."/>
            <person name="Cunningham G."/>
            <person name="Chiu C.Y."/>
            <person name="Miller S."/>
        </authorList>
    </citation>
    <scope>NUCLEOTIDE SEQUENCE</scope>
    <source>
        <strain evidence="2">GUC1</strain>
    </source>
</reference>
<dbReference type="Gene3D" id="3.40.710.10">
    <property type="entry name" value="DD-peptidase/beta-lactamase superfamily"/>
    <property type="match status" value="1"/>
</dbReference>
<evidence type="ECO:0000313" key="2">
    <source>
        <dbReference type="EMBL" id="KKC00832.1"/>
    </source>
</evidence>
<evidence type="ECO:0000313" key="4">
    <source>
        <dbReference type="Proteomes" id="UP000034416"/>
    </source>
</evidence>
<dbReference type="EMBL" id="LASW01000007">
    <property type="protein sequence ID" value="KKC00832.1"/>
    <property type="molecule type" value="Genomic_DNA"/>
</dbReference>
<reference evidence="4" key="1">
    <citation type="submission" date="2015-04" db="EMBL/GenBank/DDBJ databases">
        <title>Genome sequence of Mycobacterium arupense GUC1.</title>
        <authorList>
            <person name="Greninger A.L."/>
            <person name="Cunningham G."/>
            <person name="Chiu C.Y."/>
            <person name="Miller S."/>
        </authorList>
    </citation>
    <scope>NUCLEOTIDE SEQUENCE [LARGE SCALE GENOMIC DNA]</scope>
    <source>
        <strain evidence="4">GUC1</strain>
    </source>
</reference>